<dbReference type="OrthoDB" id="9798835at2"/>
<dbReference type="InterPro" id="IPR036388">
    <property type="entry name" value="WH-like_DNA-bd_sf"/>
</dbReference>
<dbReference type="Proteomes" id="UP000186720">
    <property type="component" value="Unassembled WGS sequence"/>
</dbReference>
<reference evidence="5 6" key="1">
    <citation type="submission" date="2016-11" db="EMBL/GenBank/DDBJ databases">
        <title>Whole Genome Sequencing of Mucilaginibacter polytrichastri RG4-7(T) isolated from the moss sample.</title>
        <authorList>
            <person name="Li Y."/>
        </authorList>
    </citation>
    <scope>NUCLEOTIDE SEQUENCE [LARGE SCALE GENOMIC DNA]</scope>
    <source>
        <strain evidence="5 6">RG4-7</strain>
    </source>
</reference>
<sequence>MDIKQFERISKALGDPHRIRIMQQVGKSPGCMQCADIVEMIDLTQSAISHHIKQLTESGLLIAEKQGRNIKYAVDKDVVDTYTKFLQQLKG</sequence>
<dbReference type="RefSeq" id="WP_074493434.1">
    <property type="nucleotide sequence ID" value="NZ_FPAM01000018.1"/>
</dbReference>
<dbReference type="GO" id="GO:0003700">
    <property type="term" value="F:DNA-binding transcription factor activity"/>
    <property type="evidence" value="ECO:0007669"/>
    <property type="project" value="InterPro"/>
</dbReference>
<evidence type="ECO:0000256" key="1">
    <source>
        <dbReference type="ARBA" id="ARBA00023015"/>
    </source>
</evidence>
<dbReference type="NCBIfam" id="NF033788">
    <property type="entry name" value="HTH_metalloreg"/>
    <property type="match status" value="1"/>
</dbReference>
<dbReference type="PANTHER" id="PTHR33154:SF15">
    <property type="entry name" value="REGULATORY PROTEIN ARSR"/>
    <property type="match status" value="1"/>
</dbReference>
<evidence type="ECO:0000313" key="5">
    <source>
        <dbReference type="EMBL" id="OKS87388.1"/>
    </source>
</evidence>
<evidence type="ECO:0000313" key="6">
    <source>
        <dbReference type="Proteomes" id="UP000186720"/>
    </source>
</evidence>
<dbReference type="Pfam" id="PF12840">
    <property type="entry name" value="HTH_20"/>
    <property type="match status" value="1"/>
</dbReference>
<dbReference type="InterPro" id="IPR001845">
    <property type="entry name" value="HTH_ArsR_DNA-bd_dom"/>
</dbReference>
<keyword evidence="6" id="KW-1185">Reference proteome</keyword>
<keyword evidence="3" id="KW-0804">Transcription</keyword>
<dbReference type="SUPFAM" id="SSF46785">
    <property type="entry name" value="Winged helix' DNA-binding domain"/>
    <property type="match status" value="1"/>
</dbReference>
<evidence type="ECO:0000256" key="2">
    <source>
        <dbReference type="ARBA" id="ARBA00023125"/>
    </source>
</evidence>
<accession>A0A1Q6A058</accession>
<dbReference type="EMBL" id="MPPL01000001">
    <property type="protein sequence ID" value="OKS87388.1"/>
    <property type="molecule type" value="Genomic_DNA"/>
</dbReference>
<dbReference type="Gene3D" id="1.10.10.10">
    <property type="entry name" value="Winged helix-like DNA-binding domain superfamily/Winged helix DNA-binding domain"/>
    <property type="match status" value="1"/>
</dbReference>
<dbReference type="InterPro" id="IPR051081">
    <property type="entry name" value="HTH_MetalResp_TranReg"/>
</dbReference>
<evidence type="ECO:0000256" key="3">
    <source>
        <dbReference type="ARBA" id="ARBA00023163"/>
    </source>
</evidence>
<dbReference type="CDD" id="cd00090">
    <property type="entry name" value="HTH_ARSR"/>
    <property type="match status" value="1"/>
</dbReference>
<organism evidence="5 6">
    <name type="scientific">Mucilaginibacter polytrichastri</name>
    <dbReference type="NCBI Taxonomy" id="1302689"/>
    <lineage>
        <taxon>Bacteria</taxon>
        <taxon>Pseudomonadati</taxon>
        <taxon>Bacteroidota</taxon>
        <taxon>Sphingobacteriia</taxon>
        <taxon>Sphingobacteriales</taxon>
        <taxon>Sphingobacteriaceae</taxon>
        <taxon>Mucilaginibacter</taxon>
    </lineage>
</organism>
<dbReference type="InterPro" id="IPR011991">
    <property type="entry name" value="ArsR-like_HTH"/>
</dbReference>
<dbReference type="AlphaFoldDB" id="A0A1Q6A058"/>
<comment type="caution">
    <text evidence="5">The sequence shown here is derived from an EMBL/GenBank/DDBJ whole genome shotgun (WGS) entry which is preliminary data.</text>
</comment>
<evidence type="ECO:0000259" key="4">
    <source>
        <dbReference type="PROSITE" id="PS50987"/>
    </source>
</evidence>
<proteinExistence type="predicted"/>
<keyword evidence="2" id="KW-0238">DNA-binding</keyword>
<dbReference type="InterPro" id="IPR036390">
    <property type="entry name" value="WH_DNA-bd_sf"/>
</dbReference>
<dbReference type="SMART" id="SM00418">
    <property type="entry name" value="HTH_ARSR"/>
    <property type="match status" value="1"/>
</dbReference>
<gene>
    <name evidence="5" type="ORF">RG47T_2849</name>
</gene>
<dbReference type="PRINTS" id="PR00778">
    <property type="entry name" value="HTHARSR"/>
</dbReference>
<protein>
    <recommendedName>
        <fullName evidence="4">HTH arsR-type domain-containing protein</fullName>
    </recommendedName>
</protein>
<feature type="domain" description="HTH arsR-type" evidence="4">
    <location>
        <begin position="1"/>
        <end position="91"/>
    </location>
</feature>
<dbReference type="GO" id="GO:0003677">
    <property type="term" value="F:DNA binding"/>
    <property type="evidence" value="ECO:0007669"/>
    <property type="project" value="UniProtKB-KW"/>
</dbReference>
<dbReference type="PROSITE" id="PS50987">
    <property type="entry name" value="HTH_ARSR_2"/>
    <property type="match status" value="1"/>
</dbReference>
<name>A0A1Q6A058_9SPHI</name>
<keyword evidence="1" id="KW-0805">Transcription regulation</keyword>
<dbReference type="PANTHER" id="PTHR33154">
    <property type="entry name" value="TRANSCRIPTIONAL REGULATOR, ARSR FAMILY"/>
    <property type="match status" value="1"/>
</dbReference>
<dbReference type="STRING" id="1302689.RG47T_2849"/>